<evidence type="ECO:0000313" key="3">
    <source>
        <dbReference type="Proteomes" id="UP001237642"/>
    </source>
</evidence>
<sequence>MSSQPLVYWLRCLLDFLHIEVISIFCVRLGISGFLALRETMVSLMKIIRDYKRRELNKCIASPSCPDTLLSNTTEWQWPKKVKLYVEDTYLDFGMLSVVAVMGTTEDTDQRLIECSLRDAIILKNQY</sequence>
<dbReference type="AlphaFoldDB" id="A0AAD8JK52"/>
<accession>A0AAD8JK52</accession>
<protein>
    <submittedName>
        <fullName evidence="2">Uncharacterized protein</fullName>
    </submittedName>
</protein>
<dbReference type="Proteomes" id="UP001237642">
    <property type="component" value="Unassembled WGS sequence"/>
</dbReference>
<gene>
    <name evidence="2" type="ORF">POM88_003175</name>
</gene>
<keyword evidence="3" id="KW-1185">Reference proteome</keyword>
<evidence type="ECO:0000313" key="2">
    <source>
        <dbReference type="EMBL" id="KAK1403570.1"/>
    </source>
</evidence>
<keyword evidence="1" id="KW-0812">Transmembrane</keyword>
<feature type="transmembrane region" description="Helical" evidence="1">
    <location>
        <begin position="16"/>
        <end position="37"/>
    </location>
</feature>
<organism evidence="2 3">
    <name type="scientific">Heracleum sosnowskyi</name>
    <dbReference type="NCBI Taxonomy" id="360622"/>
    <lineage>
        <taxon>Eukaryota</taxon>
        <taxon>Viridiplantae</taxon>
        <taxon>Streptophyta</taxon>
        <taxon>Embryophyta</taxon>
        <taxon>Tracheophyta</taxon>
        <taxon>Spermatophyta</taxon>
        <taxon>Magnoliopsida</taxon>
        <taxon>eudicotyledons</taxon>
        <taxon>Gunneridae</taxon>
        <taxon>Pentapetalae</taxon>
        <taxon>asterids</taxon>
        <taxon>campanulids</taxon>
        <taxon>Apiales</taxon>
        <taxon>Apiaceae</taxon>
        <taxon>Apioideae</taxon>
        <taxon>apioid superclade</taxon>
        <taxon>Tordylieae</taxon>
        <taxon>Tordyliinae</taxon>
        <taxon>Heracleum</taxon>
    </lineage>
</organism>
<reference evidence="2" key="1">
    <citation type="submission" date="2023-02" db="EMBL/GenBank/DDBJ databases">
        <title>Genome of toxic invasive species Heracleum sosnowskyi carries increased number of genes despite the absence of recent whole-genome duplications.</title>
        <authorList>
            <person name="Schelkunov M."/>
            <person name="Shtratnikova V."/>
            <person name="Makarenko M."/>
            <person name="Klepikova A."/>
            <person name="Omelchenko D."/>
            <person name="Novikova G."/>
            <person name="Obukhova E."/>
            <person name="Bogdanov V."/>
            <person name="Penin A."/>
            <person name="Logacheva M."/>
        </authorList>
    </citation>
    <scope>NUCLEOTIDE SEQUENCE</scope>
    <source>
        <strain evidence="2">Hsosn_3</strain>
        <tissue evidence="2">Leaf</tissue>
    </source>
</reference>
<comment type="caution">
    <text evidence="2">The sequence shown here is derived from an EMBL/GenBank/DDBJ whole genome shotgun (WGS) entry which is preliminary data.</text>
</comment>
<evidence type="ECO:0000256" key="1">
    <source>
        <dbReference type="SAM" id="Phobius"/>
    </source>
</evidence>
<dbReference type="EMBL" id="JAUIZM010000001">
    <property type="protein sequence ID" value="KAK1403570.1"/>
    <property type="molecule type" value="Genomic_DNA"/>
</dbReference>
<reference evidence="2" key="2">
    <citation type="submission" date="2023-05" db="EMBL/GenBank/DDBJ databases">
        <authorList>
            <person name="Schelkunov M.I."/>
        </authorList>
    </citation>
    <scope>NUCLEOTIDE SEQUENCE</scope>
    <source>
        <strain evidence="2">Hsosn_3</strain>
        <tissue evidence="2">Leaf</tissue>
    </source>
</reference>
<proteinExistence type="predicted"/>
<keyword evidence="1" id="KW-1133">Transmembrane helix</keyword>
<name>A0AAD8JK52_9APIA</name>
<keyword evidence="1" id="KW-0472">Membrane</keyword>